<evidence type="ECO:0000313" key="2">
    <source>
        <dbReference type="EMBL" id="RLW13358.1"/>
    </source>
</evidence>
<dbReference type="Proteomes" id="UP000276834">
    <property type="component" value="Unassembled WGS sequence"/>
</dbReference>
<comment type="caution">
    <text evidence="2">The sequence shown here is derived from an EMBL/GenBank/DDBJ whole genome shotgun (WGS) entry which is preliminary data.</text>
</comment>
<dbReference type="InterPro" id="IPR057949">
    <property type="entry name" value="TPR_TEX10"/>
</dbReference>
<protein>
    <recommendedName>
        <fullName evidence="1">TEX10-like TPR repeats domain-containing protein</fullName>
    </recommendedName>
</protein>
<dbReference type="Pfam" id="PF25781">
    <property type="entry name" value="TPR_TEX10"/>
    <property type="match status" value="1"/>
</dbReference>
<gene>
    <name evidence="2" type="ORF">DV515_00000077</name>
</gene>
<evidence type="ECO:0000313" key="3">
    <source>
        <dbReference type="Proteomes" id="UP000276834"/>
    </source>
</evidence>
<dbReference type="AlphaFoldDB" id="A0A3L8T149"/>
<dbReference type="EMBL" id="QUSF01000001">
    <property type="protein sequence ID" value="RLW13358.1"/>
    <property type="molecule type" value="Genomic_DNA"/>
</dbReference>
<sequence length="123" mass="13829">MQKFLLVSRYMTHHFFSLIFFCSCYSSNLCDLFHRLVQSSCLGRVSQLGAVIQQISSVQLYLLSGHHNCPWSDNALGLYTLASPEALVATLVICHSLSTIPSQSQCFDILQTGICKYLHLKKL</sequence>
<reference evidence="2 3" key="1">
    <citation type="journal article" date="2018" name="Proc. R. Soc. B">
        <title>A non-coding region near Follistatin controls head colour polymorphism in the Gouldian finch.</title>
        <authorList>
            <person name="Toomey M.B."/>
            <person name="Marques C.I."/>
            <person name="Andrade P."/>
            <person name="Araujo P.M."/>
            <person name="Sabatino S."/>
            <person name="Gazda M.A."/>
            <person name="Afonso S."/>
            <person name="Lopes R.J."/>
            <person name="Corbo J.C."/>
            <person name="Carneiro M."/>
        </authorList>
    </citation>
    <scope>NUCLEOTIDE SEQUENCE [LARGE SCALE GENOMIC DNA]</scope>
    <source>
        <strain evidence="2">Red01</strain>
        <tissue evidence="2">Muscle</tissue>
    </source>
</reference>
<dbReference type="PROSITE" id="PS51257">
    <property type="entry name" value="PROKAR_LIPOPROTEIN"/>
    <property type="match status" value="1"/>
</dbReference>
<proteinExistence type="predicted"/>
<keyword evidence="3" id="KW-1185">Reference proteome</keyword>
<feature type="domain" description="TEX10-like TPR repeats" evidence="1">
    <location>
        <begin position="91"/>
        <end position="119"/>
    </location>
</feature>
<organism evidence="2 3">
    <name type="scientific">Chloebia gouldiae</name>
    <name type="common">Gouldian finch</name>
    <name type="synonym">Erythrura gouldiae</name>
    <dbReference type="NCBI Taxonomy" id="44316"/>
    <lineage>
        <taxon>Eukaryota</taxon>
        <taxon>Metazoa</taxon>
        <taxon>Chordata</taxon>
        <taxon>Craniata</taxon>
        <taxon>Vertebrata</taxon>
        <taxon>Euteleostomi</taxon>
        <taxon>Archelosauria</taxon>
        <taxon>Archosauria</taxon>
        <taxon>Dinosauria</taxon>
        <taxon>Saurischia</taxon>
        <taxon>Theropoda</taxon>
        <taxon>Coelurosauria</taxon>
        <taxon>Aves</taxon>
        <taxon>Neognathae</taxon>
        <taxon>Neoaves</taxon>
        <taxon>Telluraves</taxon>
        <taxon>Australaves</taxon>
        <taxon>Passeriformes</taxon>
        <taxon>Passeroidea</taxon>
        <taxon>Passeridae</taxon>
        <taxon>Chloebia</taxon>
    </lineage>
</organism>
<evidence type="ECO:0000259" key="1">
    <source>
        <dbReference type="Pfam" id="PF25781"/>
    </source>
</evidence>
<accession>A0A3L8T149</accession>
<dbReference type="OrthoDB" id="361362at2759"/>
<name>A0A3L8T149_CHLGU</name>